<dbReference type="Gene3D" id="3.40.50.720">
    <property type="entry name" value="NAD(P)-binding Rossmann-like Domain"/>
    <property type="match status" value="2"/>
</dbReference>
<dbReference type="Pfam" id="PF02826">
    <property type="entry name" value="2-Hacid_dh_C"/>
    <property type="match status" value="1"/>
</dbReference>
<sequence>MYSPDHMPKVLIAAPVHDVLIDGLKEIGYQCVMQEQITQATALGLVGDCEGIITSTRLQLDRELIDAAPRLRWIGRMGSGMEVIDVAYAAQKGITCHGSPEGNCNAVGEHALGMLLALVRRITWAQCEMQAGVWKRDENRGIELEGKTVGIIGYGHTGQAFAKKLRGFDVRIMAYDKYRTAPVPTPVEACTDIADIYREADIVSFHVPLQADTVHYCNEAFIAAMQKPFILVNTSRGQVVDTPALHNALLTGKVIGACLDVFEQEPITKAQGELRNIIGTMIRMPNVILTPHIAGYTHEALYKMSHVLLQKIAGKA</sequence>
<comment type="caution">
    <text evidence="7">The sequence shown here is derived from an EMBL/GenBank/DDBJ whole genome shotgun (WGS) entry which is preliminary data.</text>
</comment>
<feature type="domain" description="D-isomer specific 2-hydroxyacid dehydrogenase NAD-binding" evidence="6">
    <location>
        <begin position="112"/>
        <end position="294"/>
    </location>
</feature>
<dbReference type="PANTHER" id="PTHR42789:SF1">
    <property type="entry name" value="D-ISOMER SPECIFIC 2-HYDROXYACID DEHYDROGENASE FAMILY PROTEIN (AFU_ORTHOLOGUE AFUA_6G10090)"/>
    <property type="match status" value="1"/>
</dbReference>
<evidence type="ECO:0000313" key="8">
    <source>
        <dbReference type="Proteomes" id="UP001500067"/>
    </source>
</evidence>
<dbReference type="EMBL" id="BAABFA010000008">
    <property type="protein sequence ID" value="GAA4463209.1"/>
    <property type="molecule type" value="Genomic_DNA"/>
</dbReference>
<name>A0ABP8NBQ1_9BACT</name>
<evidence type="ECO:0000256" key="3">
    <source>
        <dbReference type="ARBA" id="ARBA00023027"/>
    </source>
</evidence>
<dbReference type="Proteomes" id="UP001500067">
    <property type="component" value="Unassembled WGS sequence"/>
</dbReference>
<dbReference type="PANTHER" id="PTHR42789">
    <property type="entry name" value="D-ISOMER SPECIFIC 2-HYDROXYACID DEHYDROGENASE FAMILY PROTEIN (AFU_ORTHOLOGUE AFUA_6G10090)"/>
    <property type="match status" value="1"/>
</dbReference>
<dbReference type="InterPro" id="IPR050857">
    <property type="entry name" value="D-2-hydroxyacid_DH"/>
</dbReference>
<dbReference type="SUPFAM" id="SSF51735">
    <property type="entry name" value="NAD(P)-binding Rossmann-fold domains"/>
    <property type="match status" value="1"/>
</dbReference>
<evidence type="ECO:0000256" key="2">
    <source>
        <dbReference type="ARBA" id="ARBA00023002"/>
    </source>
</evidence>
<dbReference type="InterPro" id="IPR036291">
    <property type="entry name" value="NAD(P)-bd_dom_sf"/>
</dbReference>
<feature type="domain" description="D-isomer specific 2-hydroxyacid dehydrogenase catalytic" evidence="5">
    <location>
        <begin position="10"/>
        <end position="312"/>
    </location>
</feature>
<keyword evidence="3" id="KW-0520">NAD</keyword>
<gene>
    <name evidence="7" type="ORF">GCM10023093_11180</name>
</gene>
<organism evidence="7 8">
    <name type="scientific">Nemorincola caseinilytica</name>
    <dbReference type="NCBI Taxonomy" id="2054315"/>
    <lineage>
        <taxon>Bacteria</taxon>
        <taxon>Pseudomonadati</taxon>
        <taxon>Bacteroidota</taxon>
        <taxon>Chitinophagia</taxon>
        <taxon>Chitinophagales</taxon>
        <taxon>Chitinophagaceae</taxon>
        <taxon>Nemorincola</taxon>
    </lineage>
</organism>
<dbReference type="SUPFAM" id="SSF52283">
    <property type="entry name" value="Formate/glycerate dehydrogenase catalytic domain-like"/>
    <property type="match status" value="1"/>
</dbReference>
<proteinExistence type="inferred from homology"/>
<keyword evidence="2 4" id="KW-0560">Oxidoreductase</keyword>
<evidence type="ECO:0000259" key="6">
    <source>
        <dbReference type="Pfam" id="PF02826"/>
    </source>
</evidence>
<protein>
    <submittedName>
        <fullName evidence="7">2-hydroxyacid dehydrogenase</fullName>
    </submittedName>
</protein>
<keyword evidence="8" id="KW-1185">Reference proteome</keyword>
<evidence type="ECO:0000313" key="7">
    <source>
        <dbReference type="EMBL" id="GAA4463209.1"/>
    </source>
</evidence>
<evidence type="ECO:0000256" key="4">
    <source>
        <dbReference type="RuleBase" id="RU003719"/>
    </source>
</evidence>
<dbReference type="RefSeq" id="WP_345079818.1">
    <property type="nucleotide sequence ID" value="NZ_BAABFA010000008.1"/>
</dbReference>
<evidence type="ECO:0000256" key="1">
    <source>
        <dbReference type="ARBA" id="ARBA00005854"/>
    </source>
</evidence>
<comment type="similarity">
    <text evidence="1 4">Belongs to the D-isomer specific 2-hydroxyacid dehydrogenase family.</text>
</comment>
<dbReference type="InterPro" id="IPR006139">
    <property type="entry name" value="D-isomer_2_OHA_DH_cat_dom"/>
</dbReference>
<evidence type="ECO:0000259" key="5">
    <source>
        <dbReference type="Pfam" id="PF00389"/>
    </source>
</evidence>
<accession>A0ABP8NBQ1</accession>
<dbReference type="Pfam" id="PF00389">
    <property type="entry name" value="2-Hacid_dh"/>
    <property type="match status" value="1"/>
</dbReference>
<reference evidence="8" key="1">
    <citation type="journal article" date="2019" name="Int. J. Syst. Evol. Microbiol.">
        <title>The Global Catalogue of Microorganisms (GCM) 10K type strain sequencing project: providing services to taxonomists for standard genome sequencing and annotation.</title>
        <authorList>
            <consortium name="The Broad Institute Genomics Platform"/>
            <consortium name="The Broad Institute Genome Sequencing Center for Infectious Disease"/>
            <person name="Wu L."/>
            <person name="Ma J."/>
        </authorList>
    </citation>
    <scope>NUCLEOTIDE SEQUENCE [LARGE SCALE GENOMIC DNA]</scope>
    <source>
        <strain evidence="8">JCM 32105</strain>
    </source>
</reference>
<dbReference type="InterPro" id="IPR006140">
    <property type="entry name" value="D-isomer_DH_NAD-bd"/>
</dbReference>